<dbReference type="Proteomes" id="UP000799539">
    <property type="component" value="Unassembled WGS sequence"/>
</dbReference>
<proteinExistence type="predicted"/>
<dbReference type="OrthoDB" id="7984201at2759"/>
<protein>
    <recommendedName>
        <fullName evidence="4">Phosphatidylinositol-specific phospholipase C X domain-containing protein</fullName>
    </recommendedName>
</protein>
<keyword evidence="3" id="KW-1185">Reference proteome</keyword>
<evidence type="ECO:0000256" key="1">
    <source>
        <dbReference type="SAM" id="SignalP"/>
    </source>
</evidence>
<evidence type="ECO:0000313" key="3">
    <source>
        <dbReference type="Proteomes" id="UP000799539"/>
    </source>
</evidence>
<dbReference type="SUPFAM" id="SSF51695">
    <property type="entry name" value="PLC-like phosphodiesterases"/>
    <property type="match status" value="1"/>
</dbReference>
<dbReference type="GO" id="GO:0006629">
    <property type="term" value="P:lipid metabolic process"/>
    <property type="evidence" value="ECO:0007669"/>
    <property type="project" value="InterPro"/>
</dbReference>
<feature type="signal peptide" evidence="1">
    <location>
        <begin position="1"/>
        <end position="22"/>
    </location>
</feature>
<dbReference type="InterPro" id="IPR051057">
    <property type="entry name" value="PI-PLC_domain"/>
</dbReference>
<keyword evidence="1" id="KW-0732">Signal</keyword>
<dbReference type="EMBL" id="ML992666">
    <property type="protein sequence ID" value="KAF2215461.1"/>
    <property type="molecule type" value="Genomic_DNA"/>
</dbReference>
<dbReference type="GO" id="GO:0008081">
    <property type="term" value="F:phosphoric diester hydrolase activity"/>
    <property type="evidence" value="ECO:0007669"/>
    <property type="project" value="InterPro"/>
</dbReference>
<evidence type="ECO:0000313" key="2">
    <source>
        <dbReference type="EMBL" id="KAF2215461.1"/>
    </source>
</evidence>
<dbReference type="PANTHER" id="PTHR13593">
    <property type="match status" value="1"/>
</dbReference>
<name>A0A6A6FPW7_9PEZI</name>
<dbReference type="Gene3D" id="3.20.20.190">
    <property type="entry name" value="Phosphatidylinositol (PI) phosphodiesterase"/>
    <property type="match status" value="1"/>
</dbReference>
<gene>
    <name evidence="2" type="ORF">CERZMDRAFT_110126</name>
</gene>
<reference evidence="2" key="1">
    <citation type="journal article" date="2020" name="Stud. Mycol.">
        <title>101 Dothideomycetes genomes: a test case for predicting lifestyles and emergence of pathogens.</title>
        <authorList>
            <person name="Haridas S."/>
            <person name="Albert R."/>
            <person name="Binder M."/>
            <person name="Bloem J."/>
            <person name="Labutti K."/>
            <person name="Salamov A."/>
            <person name="Andreopoulos B."/>
            <person name="Baker S."/>
            <person name="Barry K."/>
            <person name="Bills G."/>
            <person name="Bluhm B."/>
            <person name="Cannon C."/>
            <person name="Castanera R."/>
            <person name="Culley D."/>
            <person name="Daum C."/>
            <person name="Ezra D."/>
            <person name="Gonzalez J."/>
            <person name="Henrissat B."/>
            <person name="Kuo A."/>
            <person name="Liang C."/>
            <person name="Lipzen A."/>
            <person name="Lutzoni F."/>
            <person name="Magnuson J."/>
            <person name="Mondo S."/>
            <person name="Nolan M."/>
            <person name="Ohm R."/>
            <person name="Pangilinan J."/>
            <person name="Park H.-J."/>
            <person name="Ramirez L."/>
            <person name="Alfaro M."/>
            <person name="Sun H."/>
            <person name="Tritt A."/>
            <person name="Yoshinaga Y."/>
            <person name="Zwiers L.-H."/>
            <person name="Turgeon B."/>
            <person name="Goodwin S."/>
            <person name="Spatafora J."/>
            <person name="Crous P."/>
            <person name="Grigoriev I."/>
        </authorList>
    </citation>
    <scope>NUCLEOTIDE SEQUENCE</scope>
    <source>
        <strain evidence="2">SCOH1-5</strain>
    </source>
</reference>
<organism evidence="2 3">
    <name type="scientific">Cercospora zeae-maydis SCOH1-5</name>
    <dbReference type="NCBI Taxonomy" id="717836"/>
    <lineage>
        <taxon>Eukaryota</taxon>
        <taxon>Fungi</taxon>
        <taxon>Dikarya</taxon>
        <taxon>Ascomycota</taxon>
        <taxon>Pezizomycotina</taxon>
        <taxon>Dothideomycetes</taxon>
        <taxon>Dothideomycetidae</taxon>
        <taxon>Mycosphaerellales</taxon>
        <taxon>Mycosphaerellaceae</taxon>
        <taxon>Cercospora</taxon>
    </lineage>
</organism>
<feature type="chain" id="PRO_5025570190" description="Phosphatidylinositol-specific phospholipase C X domain-containing protein" evidence="1">
    <location>
        <begin position="23"/>
        <end position="353"/>
    </location>
</feature>
<accession>A0A6A6FPW7</accession>
<dbReference type="InterPro" id="IPR017946">
    <property type="entry name" value="PLC-like_Pdiesterase_TIM-brl"/>
</dbReference>
<dbReference type="Pfam" id="PF26146">
    <property type="entry name" value="PI-PLC_X"/>
    <property type="match status" value="1"/>
</dbReference>
<evidence type="ECO:0008006" key="4">
    <source>
        <dbReference type="Google" id="ProtNLM"/>
    </source>
</evidence>
<sequence>MMLTRFCRSLLFANVAIQAVVAQTACNNSPELCERSYSNITYLGAHNSPFLRDDSTRFSTSGNQFYNTTTQLAAGVRLVSAQIQRRNETSSELHVCHSSCSLLDAGTLESWLAEIKTWMDENPNDVVTILLVNGASASASEIGSAYTASGMDQYAYTSTTISGWPTLQSLIGAGTRSMNFVASLEDNAGATYLMNEFTYIAENDYDNSSPSDFSCQLSRPSNFDNQAAIAVSDGYMTLVNHFLYENQAFGIQSPNETYTPVTNSPGSGLGTLGTAASECTALYDRAPNFFLVDFFNVGPAIEVVDSLNGITATGRTTVPTALLSETSGSAPAKATISTLYLGISTALLVWILL</sequence>
<dbReference type="PANTHER" id="PTHR13593:SF80">
    <property type="entry name" value="PLC-LIKE PHOSPHODIESTERASE"/>
    <property type="match status" value="1"/>
</dbReference>
<dbReference type="AlphaFoldDB" id="A0A6A6FPW7"/>